<feature type="chain" id="PRO_5041922804" evidence="8">
    <location>
        <begin position="22"/>
        <end position="160"/>
    </location>
</feature>
<evidence type="ECO:0000256" key="3">
    <source>
        <dbReference type="ARBA" id="ARBA00022729"/>
    </source>
</evidence>
<keyword evidence="4 7" id="KW-1133">Transmembrane helix</keyword>
<evidence type="ECO:0000313" key="9">
    <source>
        <dbReference type="EMBL" id="GMH12596.1"/>
    </source>
</evidence>
<keyword evidence="10" id="KW-1185">Reference proteome</keyword>
<protein>
    <submittedName>
        <fullName evidence="9">Uncharacterized protein</fullName>
    </submittedName>
</protein>
<evidence type="ECO:0000256" key="8">
    <source>
        <dbReference type="SAM" id="SignalP"/>
    </source>
</evidence>
<feature type="transmembrane region" description="Helical" evidence="7">
    <location>
        <begin position="93"/>
        <end position="114"/>
    </location>
</feature>
<evidence type="ECO:0000256" key="4">
    <source>
        <dbReference type="ARBA" id="ARBA00022989"/>
    </source>
</evidence>
<comment type="caution">
    <text evidence="9">The sequence shown here is derived from an EMBL/GenBank/DDBJ whole genome shotgun (WGS) entry which is preliminary data.</text>
</comment>
<evidence type="ECO:0000256" key="6">
    <source>
        <dbReference type="ARBA" id="ARBA00029467"/>
    </source>
</evidence>
<evidence type="ECO:0000256" key="1">
    <source>
        <dbReference type="ARBA" id="ARBA00004127"/>
    </source>
</evidence>
<sequence>MAKTGGVLVCFVVVALDVAAGFCGIEAEMAQNKAEQLTVWIFECKEPSHEAFLLGVAAAALMAVAHVTVNLLGGCYCFSSQDDFRKASPNTQLTTACFVLSWIILAVGFGMLIIGTLANDKSRASCGFSHHHMLSIGGILCFVHALVSVAYYVSATAAEN</sequence>
<proteinExistence type="inferred from homology"/>
<evidence type="ECO:0000313" key="10">
    <source>
        <dbReference type="Proteomes" id="UP001279734"/>
    </source>
</evidence>
<dbReference type="InterPro" id="IPR052222">
    <property type="entry name" value="DESIGUAL"/>
</dbReference>
<keyword evidence="3 8" id="KW-0732">Signal</keyword>
<dbReference type="InterPro" id="IPR009606">
    <property type="entry name" value="DEAL/Modifying_wall_lignin1/2"/>
</dbReference>
<name>A0AAD3SLU8_NEPGR</name>
<gene>
    <name evidence="9" type="ORF">Nepgr_014437</name>
</gene>
<dbReference type="EMBL" id="BSYO01000012">
    <property type="protein sequence ID" value="GMH12596.1"/>
    <property type="molecule type" value="Genomic_DNA"/>
</dbReference>
<keyword evidence="5 7" id="KW-0472">Membrane</keyword>
<keyword evidence="2 7" id="KW-0812">Transmembrane</keyword>
<organism evidence="9 10">
    <name type="scientific">Nepenthes gracilis</name>
    <name type="common">Slender pitcher plant</name>
    <dbReference type="NCBI Taxonomy" id="150966"/>
    <lineage>
        <taxon>Eukaryota</taxon>
        <taxon>Viridiplantae</taxon>
        <taxon>Streptophyta</taxon>
        <taxon>Embryophyta</taxon>
        <taxon>Tracheophyta</taxon>
        <taxon>Spermatophyta</taxon>
        <taxon>Magnoliopsida</taxon>
        <taxon>eudicotyledons</taxon>
        <taxon>Gunneridae</taxon>
        <taxon>Pentapetalae</taxon>
        <taxon>Caryophyllales</taxon>
        <taxon>Nepenthaceae</taxon>
        <taxon>Nepenthes</taxon>
    </lineage>
</organism>
<dbReference type="GO" id="GO:0012505">
    <property type="term" value="C:endomembrane system"/>
    <property type="evidence" value="ECO:0007669"/>
    <property type="project" value="UniProtKB-SubCell"/>
</dbReference>
<evidence type="ECO:0000256" key="5">
    <source>
        <dbReference type="ARBA" id="ARBA00023136"/>
    </source>
</evidence>
<feature type="transmembrane region" description="Helical" evidence="7">
    <location>
        <begin position="134"/>
        <end position="153"/>
    </location>
</feature>
<comment type="similarity">
    <text evidence="6">Belongs to the DESIGUAL family.</text>
</comment>
<dbReference type="PANTHER" id="PTHR31769">
    <property type="entry name" value="OS07G0462200 PROTEIN-RELATED"/>
    <property type="match status" value="1"/>
</dbReference>
<evidence type="ECO:0000256" key="7">
    <source>
        <dbReference type="SAM" id="Phobius"/>
    </source>
</evidence>
<feature type="transmembrane region" description="Helical" evidence="7">
    <location>
        <begin position="51"/>
        <end position="72"/>
    </location>
</feature>
<comment type="subcellular location">
    <subcellularLocation>
        <location evidence="1">Endomembrane system</location>
        <topology evidence="1">Multi-pass membrane protein</topology>
    </subcellularLocation>
</comment>
<evidence type="ECO:0000256" key="2">
    <source>
        <dbReference type="ARBA" id="ARBA00022692"/>
    </source>
</evidence>
<dbReference type="Proteomes" id="UP001279734">
    <property type="component" value="Unassembled WGS sequence"/>
</dbReference>
<dbReference type="Pfam" id="PF06749">
    <property type="entry name" value="DUF1218"/>
    <property type="match status" value="1"/>
</dbReference>
<accession>A0AAD3SLU8</accession>
<feature type="signal peptide" evidence="8">
    <location>
        <begin position="1"/>
        <end position="21"/>
    </location>
</feature>
<reference evidence="9" key="1">
    <citation type="submission" date="2023-05" db="EMBL/GenBank/DDBJ databases">
        <title>Nepenthes gracilis genome sequencing.</title>
        <authorList>
            <person name="Fukushima K."/>
        </authorList>
    </citation>
    <scope>NUCLEOTIDE SEQUENCE</scope>
    <source>
        <strain evidence="9">SING2019-196</strain>
    </source>
</reference>
<dbReference type="AlphaFoldDB" id="A0AAD3SLU8"/>